<gene>
    <name evidence="2" type="ORF">MTR67_051137</name>
</gene>
<dbReference type="EMBL" id="CP133623">
    <property type="protein sequence ID" value="WMV57752.1"/>
    <property type="molecule type" value="Genomic_DNA"/>
</dbReference>
<organism evidence="2 3">
    <name type="scientific">Solanum verrucosum</name>
    <dbReference type="NCBI Taxonomy" id="315347"/>
    <lineage>
        <taxon>Eukaryota</taxon>
        <taxon>Viridiplantae</taxon>
        <taxon>Streptophyta</taxon>
        <taxon>Embryophyta</taxon>
        <taxon>Tracheophyta</taxon>
        <taxon>Spermatophyta</taxon>
        <taxon>Magnoliopsida</taxon>
        <taxon>eudicotyledons</taxon>
        <taxon>Gunneridae</taxon>
        <taxon>Pentapetalae</taxon>
        <taxon>asterids</taxon>
        <taxon>lamiids</taxon>
        <taxon>Solanales</taxon>
        <taxon>Solanaceae</taxon>
        <taxon>Solanoideae</taxon>
        <taxon>Solaneae</taxon>
        <taxon>Solanum</taxon>
    </lineage>
</organism>
<reference evidence="2" key="1">
    <citation type="submission" date="2023-08" db="EMBL/GenBank/DDBJ databases">
        <title>A de novo genome assembly of Solanum verrucosum Schlechtendal, a Mexican diploid species geographically isolated from the other diploid A-genome species in potato relatives.</title>
        <authorList>
            <person name="Hosaka K."/>
        </authorList>
    </citation>
    <scope>NUCLEOTIDE SEQUENCE</scope>
    <source>
        <tissue evidence="2">Young leaves</tissue>
    </source>
</reference>
<dbReference type="PANTHER" id="PTHR33116">
    <property type="entry name" value="REVERSE TRANSCRIPTASE ZINC-BINDING DOMAIN-CONTAINING PROTEIN-RELATED-RELATED"/>
    <property type="match status" value="1"/>
</dbReference>
<dbReference type="AlphaFoldDB" id="A0AAF0ZYV3"/>
<evidence type="ECO:0000313" key="3">
    <source>
        <dbReference type="Proteomes" id="UP001234989"/>
    </source>
</evidence>
<sequence length="304" mass="35546">MLTLLRHYKRITSPRCMMKIDLRKAYDMVSWEFIEEALHGYGFPETFTRLVMSCVTSTKLSIKALQKVGELPNFKFHRMCHSTKLKHLILVDDLMLFCKGDLKSTGRMIEVLNHFSRVTGLMANLDKSNIFVAGVDDAMKEQMLQLTGFTLGDLPIRYLGLPLSSKKWTRIDLHQLVDKITNRITRVDKKCRDYLWGNKENKRNVALVSWEKICVPKKNGGLNIKSCKLWNIASVGKLIWQIDSKADTLWIRWVHGPYMKDEQDVWTHTPSKDSSWYSKLNSIKLTMRMWYTKPTVYRPMEHIL</sequence>
<dbReference type="Proteomes" id="UP001234989">
    <property type="component" value="Chromosome 12"/>
</dbReference>
<keyword evidence="3" id="KW-1185">Reference proteome</keyword>
<dbReference type="PANTHER" id="PTHR33116:SF84">
    <property type="entry name" value="RNA-DIRECTED DNA POLYMERASE"/>
    <property type="match status" value="1"/>
</dbReference>
<protein>
    <recommendedName>
        <fullName evidence="1">Reverse transcriptase domain-containing protein</fullName>
    </recommendedName>
</protein>
<feature type="domain" description="Reverse transcriptase" evidence="1">
    <location>
        <begin position="7"/>
        <end position="162"/>
    </location>
</feature>
<name>A0AAF0ZYV3_SOLVR</name>
<evidence type="ECO:0000259" key="1">
    <source>
        <dbReference type="Pfam" id="PF00078"/>
    </source>
</evidence>
<accession>A0AAF0ZYV3</accession>
<dbReference type="Pfam" id="PF00078">
    <property type="entry name" value="RVT_1"/>
    <property type="match status" value="1"/>
</dbReference>
<proteinExistence type="predicted"/>
<dbReference type="InterPro" id="IPR000477">
    <property type="entry name" value="RT_dom"/>
</dbReference>
<evidence type="ECO:0000313" key="2">
    <source>
        <dbReference type="EMBL" id="WMV57752.1"/>
    </source>
</evidence>